<evidence type="ECO:0000313" key="2">
    <source>
        <dbReference type="EMBL" id="EIE26296.1"/>
    </source>
</evidence>
<gene>
    <name evidence="2" type="ORF">COCSUDRAFT_58836</name>
</gene>
<protein>
    <submittedName>
        <fullName evidence="2">Uncharacterized protein</fullName>
    </submittedName>
</protein>
<dbReference type="GeneID" id="17044306"/>
<dbReference type="OrthoDB" id="17051at75966"/>
<comment type="caution">
    <text evidence="2">The sequence shown here is derived from an EMBL/GenBank/DDBJ whole genome shotgun (WGS) entry which is preliminary data.</text>
</comment>
<sequence>MAELSTQPPLPGGTVQERRQLQERTAACTAEASAHLQEADSVRERIEQLCATESPPLPLRGPAAAKSCAAAKLVTADRSRAAARSGAVARSGAEARSGVGPLNEKEVKERARAYAAAAANLPKEAHKYHDLVKVEAEEPPVHAERLVRKQLRPGWQKLRAAQPCIDIAWAVNTRKALSIGTGQMTPRFEISAVGVAEAALRAL</sequence>
<name>I0Z6M7_COCSC</name>
<dbReference type="RefSeq" id="XP_005650840.1">
    <property type="nucleotide sequence ID" value="XM_005650783.1"/>
</dbReference>
<feature type="region of interest" description="Disordered" evidence="1">
    <location>
        <begin position="1"/>
        <end position="39"/>
    </location>
</feature>
<evidence type="ECO:0000313" key="3">
    <source>
        <dbReference type="Proteomes" id="UP000007264"/>
    </source>
</evidence>
<dbReference type="AlphaFoldDB" id="I0Z6M7"/>
<reference evidence="2 3" key="1">
    <citation type="journal article" date="2012" name="Genome Biol.">
        <title>The genome of the polar eukaryotic microalga coccomyxa subellipsoidea reveals traits of cold adaptation.</title>
        <authorList>
            <person name="Blanc G."/>
            <person name="Agarkova I."/>
            <person name="Grimwood J."/>
            <person name="Kuo A."/>
            <person name="Brueggeman A."/>
            <person name="Dunigan D."/>
            <person name="Gurnon J."/>
            <person name="Ladunga I."/>
            <person name="Lindquist E."/>
            <person name="Lucas S."/>
            <person name="Pangilinan J."/>
            <person name="Proschold T."/>
            <person name="Salamov A."/>
            <person name="Schmutz J."/>
            <person name="Weeks D."/>
            <person name="Yamada T."/>
            <person name="Claverie J.M."/>
            <person name="Grigoriev I."/>
            <person name="Van Etten J."/>
            <person name="Lomsadze A."/>
            <person name="Borodovsky M."/>
        </authorList>
    </citation>
    <scope>NUCLEOTIDE SEQUENCE [LARGE SCALE GENOMIC DNA]</scope>
    <source>
        <strain evidence="2 3">C-169</strain>
    </source>
</reference>
<dbReference type="EMBL" id="AGSI01000002">
    <property type="protein sequence ID" value="EIE26296.1"/>
    <property type="molecule type" value="Genomic_DNA"/>
</dbReference>
<accession>I0Z6M7</accession>
<dbReference type="Proteomes" id="UP000007264">
    <property type="component" value="Unassembled WGS sequence"/>
</dbReference>
<dbReference type="KEGG" id="csl:COCSUDRAFT_58836"/>
<proteinExistence type="predicted"/>
<evidence type="ECO:0000256" key="1">
    <source>
        <dbReference type="SAM" id="MobiDB-lite"/>
    </source>
</evidence>
<keyword evidence="3" id="KW-1185">Reference proteome</keyword>
<organism evidence="2 3">
    <name type="scientific">Coccomyxa subellipsoidea (strain C-169)</name>
    <name type="common">Green microalga</name>
    <dbReference type="NCBI Taxonomy" id="574566"/>
    <lineage>
        <taxon>Eukaryota</taxon>
        <taxon>Viridiplantae</taxon>
        <taxon>Chlorophyta</taxon>
        <taxon>core chlorophytes</taxon>
        <taxon>Trebouxiophyceae</taxon>
        <taxon>Trebouxiophyceae incertae sedis</taxon>
        <taxon>Coccomyxaceae</taxon>
        <taxon>Coccomyxa</taxon>
        <taxon>Coccomyxa subellipsoidea</taxon>
    </lineage>
</organism>